<dbReference type="PANTHER" id="PTHR46438:SF11">
    <property type="entry name" value="LIPASE-RELATED"/>
    <property type="match status" value="1"/>
</dbReference>
<organism evidence="2 3">
    <name type="scientific">Flavobacterium rhamnosiphilum</name>
    <dbReference type="NCBI Taxonomy" id="2541724"/>
    <lineage>
        <taxon>Bacteria</taxon>
        <taxon>Pseudomonadati</taxon>
        <taxon>Bacteroidota</taxon>
        <taxon>Flavobacteriia</taxon>
        <taxon>Flavobacteriales</taxon>
        <taxon>Flavobacteriaceae</taxon>
        <taxon>Flavobacterium</taxon>
    </lineage>
</organism>
<dbReference type="OrthoDB" id="9785847at2"/>
<dbReference type="InterPro" id="IPR000073">
    <property type="entry name" value="AB_hydrolase_1"/>
</dbReference>
<keyword evidence="2" id="KW-0378">Hydrolase</keyword>
<evidence type="ECO:0000259" key="1">
    <source>
        <dbReference type="Pfam" id="PF00561"/>
    </source>
</evidence>
<dbReference type="SUPFAM" id="SSF53474">
    <property type="entry name" value="alpha/beta-Hydrolases"/>
    <property type="match status" value="1"/>
</dbReference>
<dbReference type="Pfam" id="PF00561">
    <property type="entry name" value="Abhydrolase_1"/>
    <property type="match status" value="1"/>
</dbReference>
<dbReference type="GO" id="GO:0016787">
    <property type="term" value="F:hydrolase activity"/>
    <property type="evidence" value="ECO:0007669"/>
    <property type="project" value="UniProtKB-KW"/>
</dbReference>
<dbReference type="EMBL" id="SMLG01000002">
    <property type="protein sequence ID" value="TDE45952.1"/>
    <property type="molecule type" value="Genomic_DNA"/>
</dbReference>
<reference evidence="2 3" key="1">
    <citation type="submission" date="2019-03" db="EMBL/GenBank/DDBJ databases">
        <title>Novel species of Flavobacterium.</title>
        <authorList>
            <person name="Liu Q."/>
            <person name="Xin Y.-H."/>
        </authorList>
    </citation>
    <scope>NUCLEOTIDE SEQUENCE [LARGE SCALE GENOMIC DNA]</scope>
    <source>
        <strain evidence="2 3">LB3P52</strain>
    </source>
</reference>
<dbReference type="Proteomes" id="UP000294814">
    <property type="component" value="Unassembled WGS sequence"/>
</dbReference>
<feature type="domain" description="AB hydrolase-1" evidence="1">
    <location>
        <begin position="79"/>
        <end position="186"/>
    </location>
</feature>
<proteinExistence type="predicted"/>
<comment type="caution">
    <text evidence="2">The sequence shown here is derived from an EMBL/GenBank/DDBJ whole genome shotgun (WGS) entry which is preliminary data.</text>
</comment>
<evidence type="ECO:0000313" key="3">
    <source>
        <dbReference type="Proteomes" id="UP000294814"/>
    </source>
</evidence>
<keyword evidence="3" id="KW-1185">Reference proteome</keyword>
<dbReference type="PANTHER" id="PTHR46438">
    <property type="entry name" value="ALPHA/BETA-HYDROLASES SUPERFAMILY PROTEIN"/>
    <property type="match status" value="1"/>
</dbReference>
<dbReference type="InterPro" id="IPR029058">
    <property type="entry name" value="AB_hydrolase_fold"/>
</dbReference>
<dbReference type="Gene3D" id="3.40.50.1820">
    <property type="entry name" value="alpha/beta hydrolase"/>
    <property type="match status" value="1"/>
</dbReference>
<dbReference type="RefSeq" id="WP_131915303.1">
    <property type="nucleotide sequence ID" value="NZ_SMLG01000002.1"/>
</dbReference>
<name>A0A4R5FAY7_9FLAO</name>
<gene>
    <name evidence="2" type="ORF">E0I26_04490</name>
</gene>
<accession>A0A4R5FAY7</accession>
<sequence>MKKILFFIFTKSIGAYINLLSFVFPKKASQLAYAFFSEPREGKLSKTSLPAILQEAQSETFQHGKHSFHTYTWKGNDTVILLVHGWESNASRWENLLPYLKKSGSTIIAIDGPAHGLSSGKEFSIPKYAEFIHLAVQKFKPQYLIGHSIGGKTCLYYQSIYQNDLLKKMVILGAPSDFNIILNNYITLLSLNAKISKSLEDHYLNHFKLNLEQFSGKLFASKLNIKGLIAHDIDDTVVLFEEGKKIAGAWENAVFIETKGLGHSMHDAELYEKVSRFLFEEQK</sequence>
<dbReference type="AlphaFoldDB" id="A0A4R5FAY7"/>
<evidence type="ECO:0000313" key="2">
    <source>
        <dbReference type="EMBL" id="TDE45952.1"/>
    </source>
</evidence>
<protein>
    <submittedName>
        <fullName evidence="2">Alpha/beta fold hydrolase</fullName>
    </submittedName>
</protein>